<feature type="compositionally biased region" description="Low complexity" evidence="1">
    <location>
        <begin position="289"/>
        <end position="299"/>
    </location>
</feature>
<proteinExistence type="predicted"/>
<dbReference type="AlphaFoldDB" id="A0A7S2YPC7"/>
<organism evidence="2">
    <name type="scientific">Entomoneis paludosa</name>
    <dbReference type="NCBI Taxonomy" id="265537"/>
    <lineage>
        <taxon>Eukaryota</taxon>
        <taxon>Sar</taxon>
        <taxon>Stramenopiles</taxon>
        <taxon>Ochrophyta</taxon>
        <taxon>Bacillariophyta</taxon>
        <taxon>Bacillariophyceae</taxon>
        <taxon>Bacillariophycidae</taxon>
        <taxon>Entomoneidaceae</taxon>
        <taxon>Entomoneis</taxon>
    </lineage>
</organism>
<accession>A0A7S2YPC7</accession>
<reference evidence="2" key="1">
    <citation type="submission" date="2021-01" db="EMBL/GenBank/DDBJ databases">
        <authorList>
            <person name="Corre E."/>
            <person name="Pelletier E."/>
            <person name="Niang G."/>
            <person name="Scheremetjew M."/>
            <person name="Finn R."/>
            <person name="Kale V."/>
            <person name="Holt S."/>
            <person name="Cochrane G."/>
            <person name="Meng A."/>
            <person name="Brown T."/>
            <person name="Cohen L."/>
        </authorList>
    </citation>
    <scope>NUCLEOTIDE SEQUENCE</scope>
    <source>
        <strain evidence="2">CCMP125</strain>
    </source>
</reference>
<evidence type="ECO:0000256" key="1">
    <source>
        <dbReference type="SAM" id="MobiDB-lite"/>
    </source>
</evidence>
<name>A0A7S2YPC7_9STRA</name>
<feature type="region of interest" description="Disordered" evidence="1">
    <location>
        <begin position="277"/>
        <end position="328"/>
    </location>
</feature>
<dbReference type="EMBL" id="HBHT01034271">
    <property type="protein sequence ID" value="CAD9987051.1"/>
    <property type="molecule type" value="Transcribed_RNA"/>
</dbReference>
<feature type="compositionally biased region" description="Acidic residues" evidence="1">
    <location>
        <begin position="300"/>
        <end position="313"/>
    </location>
</feature>
<sequence length="328" mass="36009">MLMNYHELTMSESRDSPQKRKQFLLICTVMAAALVHSVLQAGGLESVVIEDGNFPGGDFVYKETKRDYAASASLEKLVGKTDAGLLAKDYIDRIYTLYLDDPNKMGGRRQRFASGYLVTDKDEMAAGMKENLLSKNEGKKHPSKEDILELGAIELWPRLLYKSSELPAVKAATVQFAHTGGFVSAMIFSLKIVPALRSFAQEHAAPGSPITIISTCSTVDNVCTHYAPLGKGTDFLLGHADTDMYMASMEPEETLNFTSILRSMKKFIPPLRWALGSDPVEEDDEEEPQVAVPEKVVPVTEEEPVVAEEEEPASSEPVPTTDSASDEL</sequence>
<gene>
    <name evidence="2" type="ORF">APAL1065_LOCUS23047</name>
</gene>
<evidence type="ECO:0000313" key="2">
    <source>
        <dbReference type="EMBL" id="CAD9987051.1"/>
    </source>
</evidence>
<protein>
    <submittedName>
        <fullName evidence="2">Uncharacterized protein</fullName>
    </submittedName>
</protein>
<feature type="compositionally biased region" description="Acidic residues" evidence="1">
    <location>
        <begin position="279"/>
        <end position="288"/>
    </location>
</feature>